<name>A0A022VYU7_TRIRU</name>
<dbReference type="AlphaFoldDB" id="A0A022VYU7"/>
<protein>
    <submittedName>
        <fullName evidence="1">Uncharacterized protein</fullName>
    </submittedName>
</protein>
<dbReference type="Proteomes" id="UP000023758">
    <property type="component" value="Unassembled WGS sequence"/>
</dbReference>
<gene>
    <name evidence="1" type="ORF">H103_05594</name>
</gene>
<proteinExistence type="predicted"/>
<evidence type="ECO:0000313" key="1">
    <source>
        <dbReference type="EMBL" id="EZF51084.1"/>
    </source>
</evidence>
<reference evidence="1" key="1">
    <citation type="submission" date="2014-02" db="EMBL/GenBank/DDBJ databases">
        <title>The Genome Sequence of Trichophyton rubrum (morphotype fischeri) CBS 288.86.</title>
        <authorList>
            <consortium name="The Broad Institute Genomics Platform"/>
            <person name="Cuomo C.A."/>
            <person name="White T.C."/>
            <person name="Graser Y."/>
            <person name="Martinez-Rossi N."/>
            <person name="Heitman J."/>
            <person name="Young S.K."/>
            <person name="Zeng Q."/>
            <person name="Gargeya S."/>
            <person name="Abouelleil A."/>
            <person name="Alvarado L."/>
            <person name="Chapman S.B."/>
            <person name="Gainer-Dewar J."/>
            <person name="Goldberg J."/>
            <person name="Griggs A."/>
            <person name="Gujja S."/>
            <person name="Hansen M."/>
            <person name="Howarth C."/>
            <person name="Imamovic A."/>
            <person name="Larimer J."/>
            <person name="Martinez D."/>
            <person name="Murphy C."/>
            <person name="Pearson M.D."/>
            <person name="Persinoti G."/>
            <person name="Poon T."/>
            <person name="Priest M."/>
            <person name="Roberts A.D."/>
            <person name="Saif S."/>
            <person name="Shea T.D."/>
            <person name="Sykes S.N."/>
            <person name="Wortman J."/>
            <person name="Nusbaum C."/>
            <person name="Birren B."/>
        </authorList>
    </citation>
    <scope>NUCLEOTIDE SEQUENCE [LARGE SCALE GENOMIC DNA]</scope>
    <source>
        <strain evidence="1">CBS 288.86</strain>
    </source>
</reference>
<dbReference type="HOGENOM" id="CLU_1564014_0_0_1"/>
<accession>A0A022VYU7</accession>
<sequence>MEERGKKKGEQNRESPALFYRILCLRASCNCCNNGGRVLGTRRDSLPLRFTEKKLVSRSRVSRSSVVSVSCPDYTNHCRLDGPPFGGGRFFFSPPWLKLLQAEAVLTNLTTAKCRRKRLESNLHRVRRGEGVPRSIRLSVVWFPILRILLMEGGYRGGFMPWRSLPAELRH</sequence>
<organism evidence="1">
    <name type="scientific">Trichophyton rubrum CBS 288.86</name>
    <dbReference type="NCBI Taxonomy" id="1215330"/>
    <lineage>
        <taxon>Eukaryota</taxon>
        <taxon>Fungi</taxon>
        <taxon>Dikarya</taxon>
        <taxon>Ascomycota</taxon>
        <taxon>Pezizomycotina</taxon>
        <taxon>Eurotiomycetes</taxon>
        <taxon>Eurotiomycetidae</taxon>
        <taxon>Onygenales</taxon>
        <taxon>Arthrodermataceae</taxon>
        <taxon>Trichophyton</taxon>
    </lineage>
</organism>
<dbReference type="EMBL" id="KK207874">
    <property type="protein sequence ID" value="EZF51084.1"/>
    <property type="molecule type" value="Genomic_DNA"/>
</dbReference>